<feature type="compositionally biased region" description="Acidic residues" evidence="1">
    <location>
        <begin position="721"/>
        <end position="732"/>
    </location>
</feature>
<feature type="compositionally biased region" description="Polar residues" evidence="1">
    <location>
        <begin position="1035"/>
        <end position="1052"/>
    </location>
</feature>
<reference evidence="2 3" key="1">
    <citation type="journal article" date="2002" name="Science">
        <title>The genome sequence of the malaria mosquito Anopheles gambiae.</title>
        <authorList>
            <person name="Holt R.A."/>
            <person name="Subramanian G.M."/>
            <person name="Halpern A."/>
            <person name="Sutton G.G."/>
            <person name="Charlab R."/>
            <person name="Nusskern D.R."/>
            <person name="Wincker P."/>
            <person name="Clark A.G."/>
            <person name="Ribeiro J.M."/>
            <person name="Wides R."/>
            <person name="Salzberg S.L."/>
            <person name="Loftus B."/>
            <person name="Yandell M."/>
            <person name="Majoros W.H."/>
            <person name="Rusch D.B."/>
            <person name="Lai Z."/>
            <person name="Kraft C.L."/>
            <person name="Abril J.F."/>
            <person name="Anthouard V."/>
            <person name="Arensburger P."/>
            <person name="Atkinson P.W."/>
            <person name="Baden H."/>
            <person name="de Berardinis V."/>
            <person name="Baldwin D."/>
            <person name="Benes V."/>
            <person name="Biedler J."/>
            <person name="Blass C."/>
            <person name="Bolanos R."/>
            <person name="Boscus D."/>
            <person name="Barnstead M."/>
            <person name="Cai S."/>
            <person name="Center A."/>
            <person name="Chaturverdi K."/>
            <person name="Christophides G.K."/>
            <person name="Chrystal M.A."/>
            <person name="Clamp M."/>
            <person name="Cravchik A."/>
            <person name="Curwen V."/>
            <person name="Dana A."/>
            <person name="Delcher A."/>
            <person name="Dew I."/>
            <person name="Evans C.A."/>
            <person name="Flanigan M."/>
            <person name="Grundschober-Freimoser A."/>
            <person name="Friedli L."/>
            <person name="Gu Z."/>
            <person name="Guan P."/>
            <person name="Guigo R."/>
            <person name="Hillenmeyer M.E."/>
            <person name="Hladun S.L."/>
            <person name="Hogan J.R."/>
            <person name="Hong Y.S."/>
            <person name="Hoover J."/>
            <person name="Jaillon O."/>
            <person name="Ke Z."/>
            <person name="Kodira C."/>
            <person name="Kokoza E."/>
            <person name="Koutsos A."/>
            <person name="Letunic I."/>
            <person name="Levitsky A."/>
            <person name="Liang Y."/>
            <person name="Lin J.J."/>
            <person name="Lobo N.F."/>
            <person name="Lopez J.R."/>
            <person name="Malek J.A."/>
            <person name="McIntosh T.C."/>
            <person name="Meister S."/>
            <person name="Miller J."/>
            <person name="Mobarry C."/>
            <person name="Mongin E."/>
            <person name="Murphy S.D."/>
            <person name="O'Brochta D.A."/>
            <person name="Pfannkoch C."/>
            <person name="Qi R."/>
            <person name="Regier M.A."/>
            <person name="Remington K."/>
            <person name="Shao H."/>
            <person name="Sharakhova M.V."/>
            <person name="Sitter C.D."/>
            <person name="Shetty J."/>
            <person name="Smith T.J."/>
            <person name="Strong R."/>
            <person name="Sun J."/>
            <person name="Thomasova D."/>
            <person name="Ton L.Q."/>
            <person name="Topalis P."/>
            <person name="Tu Z."/>
            <person name="Unger M.F."/>
            <person name="Walenz B."/>
            <person name="Wang A."/>
            <person name="Wang J."/>
            <person name="Wang M."/>
            <person name="Wang X."/>
            <person name="Woodford K.J."/>
            <person name="Wortman J.R."/>
            <person name="Wu M."/>
            <person name="Yao A."/>
            <person name="Zdobnov E.M."/>
            <person name="Zhang H."/>
            <person name="Zhao Q."/>
            <person name="Zhao S."/>
            <person name="Zhu S.C."/>
            <person name="Zhimulev I."/>
            <person name="Coluzzi M."/>
            <person name="della Torre A."/>
            <person name="Roth C.W."/>
            <person name="Louis C."/>
            <person name="Kalush F."/>
            <person name="Mural R.J."/>
            <person name="Myers E.W."/>
            <person name="Adams M.D."/>
            <person name="Smith H.O."/>
            <person name="Broder S."/>
            <person name="Gardner M.J."/>
            <person name="Fraser C.M."/>
            <person name="Birney E."/>
            <person name="Bork P."/>
            <person name="Brey P.T."/>
            <person name="Venter J.C."/>
            <person name="Weissenbach J."/>
            <person name="Kafatos F.C."/>
            <person name="Collins F.H."/>
            <person name="Hoffman S.L."/>
        </authorList>
    </citation>
    <scope>NUCLEOTIDE SEQUENCE [LARGE SCALE GENOMIC DNA]</scope>
    <source>
        <strain evidence="2 3">PEST</strain>
    </source>
</reference>
<proteinExistence type="predicted"/>
<dbReference type="GO" id="GO:0019894">
    <property type="term" value="F:kinesin binding"/>
    <property type="evidence" value="ECO:0000318"/>
    <property type="project" value="GO_Central"/>
</dbReference>
<feature type="compositionally biased region" description="Polar residues" evidence="1">
    <location>
        <begin position="1944"/>
        <end position="1953"/>
    </location>
</feature>
<feature type="region of interest" description="Disordered" evidence="1">
    <location>
        <begin position="479"/>
        <end position="525"/>
    </location>
</feature>
<feature type="compositionally biased region" description="Basic residues" evidence="1">
    <location>
        <begin position="1245"/>
        <end position="1257"/>
    </location>
</feature>
<feature type="compositionally biased region" description="Basic residues" evidence="1">
    <location>
        <begin position="2095"/>
        <end position="2108"/>
    </location>
</feature>
<feature type="compositionally biased region" description="Low complexity" evidence="1">
    <location>
        <begin position="334"/>
        <end position="349"/>
    </location>
</feature>
<feature type="region of interest" description="Disordered" evidence="1">
    <location>
        <begin position="889"/>
        <end position="922"/>
    </location>
</feature>
<dbReference type="VEuPathDB" id="VectorBase:AGAMI1_000020"/>
<feature type="region of interest" description="Disordered" evidence="1">
    <location>
        <begin position="1213"/>
        <end position="1277"/>
    </location>
</feature>
<feature type="region of interest" description="Disordered" evidence="1">
    <location>
        <begin position="1035"/>
        <end position="1126"/>
    </location>
</feature>
<feature type="region of interest" description="Disordered" evidence="1">
    <location>
        <begin position="1984"/>
        <end position="2005"/>
    </location>
</feature>
<feature type="region of interest" description="Disordered" evidence="1">
    <location>
        <begin position="938"/>
        <end position="963"/>
    </location>
</feature>
<feature type="compositionally biased region" description="Low complexity" evidence="1">
    <location>
        <begin position="9"/>
        <end position="24"/>
    </location>
</feature>
<feature type="compositionally biased region" description="Polar residues" evidence="1">
    <location>
        <begin position="1228"/>
        <end position="1237"/>
    </location>
</feature>
<feature type="compositionally biased region" description="Polar residues" evidence="1">
    <location>
        <begin position="418"/>
        <end position="435"/>
    </location>
</feature>
<evidence type="ECO:0000313" key="3">
    <source>
        <dbReference type="Proteomes" id="UP000007062"/>
    </source>
</evidence>
<feature type="compositionally biased region" description="Gly residues" evidence="1">
    <location>
        <begin position="1142"/>
        <end position="1167"/>
    </location>
</feature>
<feature type="compositionally biased region" description="Polar residues" evidence="1">
    <location>
        <begin position="395"/>
        <end position="405"/>
    </location>
</feature>
<feature type="region of interest" description="Disordered" evidence="1">
    <location>
        <begin position="395"/>
        <end position="435"/>
    </location>
</feature>
<feature type="region of interest" description="Disordered" evidence="1">
    <location>
        <begin position="116"/>
        <end position="151"/>
    </location>
</feature>
<feature type="compositionally biased region" description="Low complexity" evidence="1">
    <location>
        <begin position="1084"/>
        <end position="1099"/>
    </location>
</feature>
<dbReference type="PANTHER" id="PTHR21524">
    <property type="entry name" value="SPECTRIN REPEAT CONTAINING NUCLEAR ENVELOPE PROTEIN 2"/>
    <property type="match status" value="1"/>
</dbReference>
<dbReference type="GO" id="GO:0007010">
    <property type="term" value="P:cytoskeleton organization"/>
    <property type="evidence" value="ECO:0000318"/>
    <property type="project" value="GO_Central"/>
</dbReference>
<feature type="compositionally biased region" description="Basic and acidic residues" evidence="1">
    <location>
        <begin position="2072"/>
        <end position="2082"/>
    </location>
</feature>
<feature type="region of interest" description="Disordered" evidence="1">
    <location>
        <begin position="681"/>
        <end position="820"/>
    </location>
</feature>
<feature type="compositionally biased region" description="Basic and acidic residues" evidence="1">
    <location>
        <begin position="681"/>
        <end position="692"/>
    </location>
</feature>
<feature type="compositionally biased region" description="Low complexity" evidence="1">
    <location>
        <begin position="1538"/>
        <end position="1556"/>
    </location>
</feature>
<feature type="compositionally biased region" description="Low complexity" evidence="1">
    <location>
        <begin position="1984"/>
        <end position="1993"/>
    </location>
</feature>
<feature type="compositionally biased region" description="Polar residues" evidence="1">
    <location>
        <begin position="633"/>
        <end position="645"/>
    </location>
</feature>
<dbReference type="GO" id="GO:0005635">
    <property type="term" value="C:nuclear envelope"/>
    <property type="evidence" value="ECO:0000318"/>
    <property type="project" value="GO_Central"/>
</dbReference>
<dbReference type="EMBL" id="AAAB01008835">
    <property type="status" value="NOT_ANNOTATED_CDS"/>
    <property type="molecule type" value="Genomic_DNA"/>
</dbReference>
<feature type="compositionally biased region" description="Low complexity" evidence="1">
    <location>
        <begin position="61"/>
        <end position="79"/>
    </location>
</feature>
<evidence type="ECO:0000313" key="2">
    <source>
        <dbReference type="EnsemblMetazoa" id="AGAP009389-PA"/>
    </source>
</evidence>
<dbReference type="EnsemblMetazoa" id="AGAP009389-RA">
    <property type="protein sequence ID" value="AGAP009389-PA"/>
    <property type="gene ID" value="AGAP009389"/>
</dbReference>
<dbReference type="GO" id="GO:0048471">
    <property type="term" value="C:perinuclear region of cytoplasm"/>
    <property type="evidence" value="ECO:0000318"/>
    <property type="project" value="GO_Central"/>
</dbReference>
<feature type="compositionally biased region" description="Low complexity" evidence="1">
    <location>
        <begin position="1213"/>
        <end position="1227"/>
    </location>
</feature>
<feature type="compositionally biased region" description="Gly residues" evidence="1">
    <location>
        <begin position="1176"/>
        <end position="1187"/>
    </location>
</feature>
<dbReference type="GO" id="GO:0007097">
    <property type="term" value="P:nuclear migration"/>
    <property type="evidence" value="ECO:0000318"/>
    <property type="project" value="GO_Central"/>
</dbReference>
<feature type="compositionally biased region" description="Polar residues" evidence="1">
    <location>
        <begin position="2109"/>
        <end position="2122"/>
    </location>
</feature>
<feature type="region of interest" description="Disordered" evidence="1">
    <location>
        <begin position="987"/>
        <end position="1020"/>
    </location>
</feature>
<feature type="region of interest" description="Disordered" evidence="1">
    <location>
        <begin position="2062"/>
        <end position="2142"/>
    </location>
</feature>
<feature type="region of interest" description="Disordered" evidence="1">
    <location>
        <begin position="1347"/>
        <end position="1386"/>
    </location>
</feature>
<feature type="compositionally biased region" description="Basic and acidic residues" evidence="1">
    <location>
        <begin position="733"/>
        <end position="768"/>
    </location>
</feature>
<feature type="compositionally biased region" description="Low complexity" evidence="1">
    <location>
        <begin position="693"/>
        <end position="708"/>
    </location>
</feature>
<protein>
    <submittedName>
        <fullName evidence="2">Uncharacterized protein</fullName>
    </submittedName>
</protein>
<dbReference type="Proteomes" id="UP000007062">
    <property type="component" value="Chromosome 3R"/>
</dbReference>
<feature type="compositionally biased region" description="Basic and acidic residues" evidence="1">
    <location>
        <begin position="1190"/>
        <end position="1199"/>
    </location>
</feature>
<feature type="region of interest" description="Disordered" evidence="1">
    <location>
        <begin position="619"/>
        <end position="662"/>
    </location>
</feature>
<feature type="compositionally biased region" description="Low complexity" evidence="1">
    <location>
        <begin position="905"/>
        <end position="917"/>
    </location>
</feature>
<feature type="region of interest" description="Disordered" evidence="1">
    <location>
        <begin position="1139"/>
        <end position="1199"/>
    </location>
</feature>
<name>A0A1S4H101_ANOGA</name>
<feature type="compositionally biased region" description="Low complexity" evidence="1">
    <location>
        <begin position="1347"/>
        <end position="1370"/>
    </location>
</feature>
<dbReference type="PANTHER" id="PTHR21524:SF5">
    <property type="entry name" value="SPECTRIN REPEAT CONTAINING NUCLEAR ENVELOPE PROTEIN 2"/>
    <property type="match status" value="1"/>
</dbReference>
<feature type="region of interest" description="Disordered" evidence="1">
    <location>
        <begin position="312"/>
        <end position="363"/>
    </location>
</feature>
<feature type="compositionally biased region" description="Low complexity" evidence="1">
    <location>
        <begin position="2085"/>
        <end position="2094"/>
    </location>
</feature>
<feature type="region of interest" description="Disordered" evidence="1">
    <location>
        <begin position="1935"/>
        <end position="1961"/>
    </location>
</feature>
<keyword evidence="3" id="KW-1185">Reference proteome</keyword>
<feature type="compositionally biased region" description="Basic and acidic residues" evidence="1">
    <location>
        <begin position="1526"/>
        <end position="1536"/>
    </location>
</feature>
<accession>A0A1S4H101</accession>
<feature type="compositionally biased region" description="Low complexity" evidence="1">
    <location>
        <begin position="1579"/>
        <end position="1592"/>
    </location>
</feature>
<feature type="compositionally biased region" description="Low complexity" evidence="1">
    <location>
        <begin position="987"/>
        <end position="999"/>
    </location>
</feature>
<feature type="region of interest" description="Disordered" evidence="1">
    <location>
        <begin position="1492"/>
        <end position="1615"/>
    </location>
</feature>
<reference evidence="2 3" key="2">
    <citation type="journal article" date="2004" name="Trends Parasitol.">
        <title>The Anopheles gambiae genome: an update.</title>
        <authorList>
            <person name="Mongin E."/>
            <person name="Louis C."/>
            <person name="Holt R.A."/>
            <person name="Birney E."/>
            <person name="Collins F.H."/>
        </authorList>
    </citation>
    <scope>NUCLEOTIDE SEQUENCE [LARGE SCALE GENOMIC DNA]</scope>
    <source>
        <strain evidence="2 3">PEST</strain>
    </source>
</reference>
<evidence type="ECO:0000256" key="1">
    <source>
        <dbReference type="SAM" id="MobiDB-lite"/>
    </source>
</evidence>
<feature type="compositionally biased region" description="Basic residues" evidence="1">
    <location>
        <begin position="894"/>
        <end position="904"/>
    </location>
</feature>
<sequence length="2237" mass="238694">MKPPSIDMSSAAATNSSSSSSSNTIRPSPAATSSPTVANSIVHSSTNVASGISGPVGPGVGASNSNSSSSSSTTTPTHTATGVVPAAAAGATSAAANNSSSSAGASPSCFIKPSLSLNSLPPQGHPEGSEMAQHRLRIDRPYNSLKKKRDTERELWRRSWGSGHSHSSCSLQSSTTNTGLGKDDFWAALQTNYNFIMDTNLLDSCREARGEIEGTVCRDDLEDDDVNCCRKALFKPAQTHRFYGDPRLLRQWIKEMENRVARVPSVTETKRLRIEQLQKLAVEHGEIYREIKSNSRAVAACIRSYERDRKSASSASGKGSLTPDVEASLGGGSSSNSTSGHNNNNSNSSVAPTADGKGKENGGGGVKGLERRYHLLYLKAFEIQCLLEGLLDSKTSSSDNNASLSDTDEEPANKLARVSSSSIKSQGSNHNDTLNNEEWVKVKKLSNAGFDADSEGSDSEIVPKIIAYSGATVGSSAYNNTSSGSGSGSSQKQKEEAHHHPGSGGILTSSSAVPPSSSPSSGNLMMEADINNLSTTTTLSDATTLTQTSSTNGATEVAALAATVLKENILNNNNNNTTIESEKSLLIGSCDLVDGAAPLLSSTGLDVVNNNASVNGAAIVPKERQTGKGSLRNAKSSSPIGASSGKQKRSKVSDSSKFNRSNRKSKNCATFYFKHLDTDSELNKDSSERTKSDASSSPGTSSPSASSSEGDDEWVYNNGGGEEEEEEDDDDLLAVRKRAEAAREAGEEEEKENKPADRGGDKHQREELAVSTSALKMTAGREPKSKKCLDFSRDASQKGGQAAASTPNGRSNGGGGRSLMMTSIGSFGKGTESVNGGTKGSKYATSSIQRLVLHAETLVRDEIFAKNAAAAAAAAAVAGGGSTPKTVVKNPHYYNHHHHHHHHNYSANNSSSNNSSSSHHHPVLPVGLIAVETGANRYGAASTAHSQHHHHHHHHGHGRKAEKAMSNLKMNLIEEWLEKQPLDAPVSAPLLPASAPTTDCEASGEYTDSDSIARDTDSSEGLANSVATCLQGEQTQTSQELLNDGTSYPSENSNDDEGVATDSKGGSSGTAATAAGGAVGAGGVTAASSSPSLSTSAVHGSGGAGSVSTVVKRRPHRSATDRPWSVSCMSQLNASSVEINQYGGGGGGGGGGGTSGPDSAGGSGGGGNDDRKQHSGSGGDVGAGGSNDSGNRRPLTDHRNYSISESALNTMARAGSGSSMVGSRGSMKPTSSQQTVVRNAESKGSLKKRKLRPRRKNRIDESGSDESQPPHHSSSTLHLLQQSLLLQYNALAAGSAQPLREIQLSGTGGSNSSVAGGGVIATSRRLLKSESFSGRLRLSDDLLTLSSLSGSSSRKSSSVRQTTTAAAARSSSKRSQDSEEEFGGAMAKPEFRIGSLTRTRCGSLNLGSLAALANYNLDGVEKAETDLNGTGTGTEEMSSFSEQAWDNYQEKYMSEPYSEDRDTDAARRLLDFGDDYRNFIDSQSDCASSSLSAANMDSLSPPRFRLKSESANKSETNANSLNRRKRLDEYRMDDRYGNNMNSWSSKSGSPPQSTSNISGRKNGSLSFLEGTPLAPMAESSGNSSGLNGLLSAAGGGGGGTTSGVRRRSLRSVDKHNSSAAFVRSLSHETSSSSNNEFDEDMEAEVKKLLIQSKIRFANTEALKAKCHLLKPDDYSEIITTCRENVRCLESVLRCQPGTVLTAAKCQDLRDTIVCWEGLLNWSERRVISNQFLDDIRALKDVLEELGSKTFNICSESHIQLAIDQLKNEHKVLQNQRPKMLTLNATVHNWVSNQEQQRKELLDPSVDARLEQLERDKNFDRCIGGHCGECYDCLNDIRLDTSVNRELKYGITTLYSTWDEAEVRLRNRIENLTTSMMTWKQLEDGLSDFRNTLDRDRGKLQGIEGALQSGGGTTEEIVNSVKEVVKALSEKVDPLFQQQQQQQQNGGIESSGAFQQQQQQQLESPQENLQQLLVPALPACVKLSSNGSLSDSGISDGGGMSDGSLSERERRLNALKRLVKQLEVALAPGSDAMQTITKRLEMAEHDLRSLQSTCRKIIMSEKNQQEQRLQAKQQDRPAGRDSADGNNNNNSAAVKNKNKKSPSRKKHRNGGQNRSQSNTSAEATENEDDEHLLQQQKQQQEELQREHLLAMQKTGQLGIVQTTKMKLSQNRWVWRITKIAVPRPAGPGAGDVCRLLLRAALLRRAQHLLDEPDAPAALHEGTTADLMWRQNWGEHPRQ</sequence>
<feature type="region of interest" description="Disordered" evidence="1">
    <location>
        <begin position="1"/>
        <end position="79"/>
    </location>
</feature>
<feature type="compositionally biased region" description="Low complexity" evidence="1">
    <location>
        <begin position="509"/>
        <end position="521"/>
    </location>
</feature>
<organism evidence="2 3">
    <name type="scientific">Anopheles gambiae</name>
    <name type="common">African malaria mosquito</name>
    <dbReference type="NCBI Taxonomy" id="7165"/>
    <lineage>
        <taxon>Eukaryota</taxon>
        <taxon>Metazoa</taxon>
        <taxon>Ecdysozoa</taxon>
        <taxon>Arthropoda</taxon>
        <taxon>Hexapoda</taxon>
        <taxon>Insecta</taxon>
        <taxon>Pterygota</taxon>
        <taxon>Neoptera</taxon>
        <taxon>Endopterygota</taxon>
        <taxon>Diptera</taxon>
        <taxon>Nematocera</taxon>
        <taxon>Culicoidea</taxon>
        <taxon>Culicidae</taxon>
        <taxon>Anophelinae</taxon>
        <taxon>Anopheles</taxon>
    </lineage>
</organism>
<feature type="compositionally biased region" description="Polar residues" evidence="1">
    <location>
        <begin position="30"/>
        <end position="47"/>
    </location>
</feature>
<dbReference type="InParanoid" id="A0A1S4H101"/>
<dbReference type="VEuPathDB" id="VectorBase:AGAP009389"/>
<feature type="compositionally biased region" description="Basic residues" evidence="1">
    <location>
        <begin position="946"/>
        <end position="960"/>
    </location>
</feature>
<dbReference type="GO" id="GO:0006997">
    <property type="term" value="P:nucleus organization"/>
    <property type="evidence" value="ECO:0000318"/>
    <property type="project" value="GO_Central"/>
</dbReference>
<feature type="compositionally biased region" description="Basic and acidic residues" evidence="1">
    <location>
        <begin position="779"/>
        <end position="796"/>
    </location>
</feature>
<reference evidence="2" key="3">
    <citation type="submission" date="2020-05" db="UniProtKB">
        <authorList>
            <consortium name="EnsemblMetazoa"/>
        </authorList>
    </citation>
    <scope>IDENTIFICATION</scope>
    <source>
        <strain evidence="2">PEST</strain>
    </source>
</reference>